<comment type="caution">
    <text evidence="1">The sequence shown here is derived from an EMBL/GenBank/DDBJ whole genome shotgun (WGS) entry which is preliminary data.</text>
</comment>
<sequence length="67" mass="7301">MEQVLPESEGDAGEFQHPAAFPEYILADPIATGEVNVQQSSVIGIMDVEWQSGRDQHPASGFDRAPF</sequence>
<accession>A0A644ZKY2</accession>
<reference evidence="1" key="1">
    <citation type="submission" date="2019-08" db="EMBL/GenBank/DDBJ databases">
        <authorList>
            <person name="Kucharzyk K."/>
            <person name="Murdoch R.W."/>
            <person name="Higgins S."/>
            <person name="Loffler F."/>
        </authorList>
    </citation>
    <scope>NUCLEOTIDE SEQUENCE</scope>
</reference>
<dbReference type="EMBL" id="VSSQ01009409">
    <property type="protein sequence ID" value="MPM41539.1"/>
    <property type="molecule type" value="Genomic_DNA"/>
</dbReference>
<protein>
    <submittedName>
        <fullName evidence="1">Uncharacterized protein</fullName>
    </submittedName>
</protein>
<organism evidence="1">
    <name type="scientific">bioreactor metagenome</name>
    <dbReference type="NCBI Taxonomy" id="1076179"/>
    <lineage>
        <taxon>unclassified sequences</taxon>
        <taxon>metagenomes</taxon>
        <taxon>ecological metagenomes</taxon>
    </lineage>
</organism>
<dbReference type="AlphaFoldDB" id="A0A644ZKY2"/>
<evidence type="ECO:0000313" key="1">
    <source>
        <dbReference type="EMBL" id="MPM41539.1"/>
    </source>
</evidence>
<proteinExistence type="predicted"/>
<gene>
    <name evidence="1" type="ORF">SDC9_88194</name>
</gene>
<name>A0A644ZKY2_9ZZZZ</name>